<keyword evidence="4" id="KW-1185">Reference proteome</keyword>
<accession>G9EKL2</accession>
<keyword evidence="1" id="KW-1133">Transmembrane helix</keyword>
<dbReference type="eggNOG" id="ENOG5031F6Q">
    <property type="taxonomic scope" value="Bacteria"/>
</dbReference>
<evidence type="ECO:0000259" key="2">
    <source>
        <dbReference type="Pfam" id="PF11127"/>
    </source>
</evidence>
<feature type="domain" description="Inner membrane protein YgaP-like transmembrane" evidence="2">
    <location>
        <begin position="3"/>
        <end position="61"/>
    </location>
</feature>
<name>G9EKL2_9GAMM</name>
<protein>
    <recommendedName>
        <fullName evidence="2">Inner membrane protein YgaP-like transmembrane domain-containing protein</fullName>
    </recommendedName>
</protein>
<dbReference type="HOGENOM" id="CLU_190060_0_1_6"/>
<dbReference type="InterPro" id="IPR021309">
    <property type="entry name" value="YgaP-like_TM"/>
</dbReference>
<dbReference type="InParanoid" id="G9EKL2"/>
<feature type="transmembrane region" description="Helical" evidence="1">
    <location>
        <begin position="34"/>
        <end position="60"/>
    </location>
</feature>
<dbReference type="Pfam" id="PF11127">
    <property type="entry name" value="YgaP-like_TM"/>
    <property type="match status" value="1"/>
</dbReference>
<keyword evidence="1" id="KW-0812">Transmembrane</keyword>
<reference evidence="3 4" key="1">
    <citation type="journal article" date="2011" name="BMC Genomics">
        <title>Insight into cross-talk between intra-amoebal pathogens.</title>
        <authorList>
            <person name="Gimenez G."/>
            <person name="Bertelli C."/>
            <person name="Moliner C."/>
            <person name="Robert C."/>
            <person name="Raoult D."/>
            <person name="Fournier P.E."/>
            <person name="Greub G."/>
        </authorList>
    </citation>
    <scope>NUCLEOTIDE SEQUENCE [LARGE SCALE GENOMIC DNA]</scope>
    <source>
        <strain evidence="3 4">LLAP12</strain>
    </source>
</reference>
<proteinExistence type="predicted"/>
<organism evidence="3 4">
    <name type="scientific">Legionella drancourtii LLAP12</name>
    <dbReference type="NCBI Taxonomy" id="658187"/>
    <lineage>
        <taxon>Bacteria</taxon>
        <taxon>Pseudomonadati</taxon>
        <taxon>Pseudomonadota</taxon>
        <taxon>Gammaproteobacteria</taxon>
        <taxon>Legionellales</taxon>
        <taxon>Legionellaceae</taxon>
        <taxon>Legionella</taxon>
    </lineage>
</organism>
<evidence type="ECO:0000313" key="3">
    <source>
        <dbReference type="EMBL" id="EHL32145.1"/>
    </source>
</evidence>
<dbReference type="EMBL" id="JH413802">
    <property type="protein sequence ID" value="EHL32145.1"/>
    <property type="molecule type" value="Genomic_DNA"/>
</dbReference>
<evidence type="ECO:0000256" key="1">
    <source>
        <dbReference type="SAM" id="Phobius"/>
    </source>
</evidence>
<dbReference type="Proteomes" id="UP000002770">
    <property type="component" value="Unassembled WGS sequence"/>
</dbReference>
<evidence type="ECO:0000313" key="4">
    <source>
        <dbReference type="Proteomes" id="UP000002770"/>
    </source>
</evidence>
<dbReference type="STRING" id="658187.LDG_5747"/>
<dbReference type="RefSeq" id="WP_006869709.1">
    <property type="nucleotide sequence ID" value="NZ_JH413802.1"/>
</dbReference>
<keyword evidence="1" id="KW-0472">Membrane</keyword>
<dbReference type="AlphaFoldDB" id="G9EKL2"/>
<sequence>MIVERIIRIVAGALILISLALGLPQSPLYFSQYFLWLTVFVGANLFQSGFTTFCPLEIILKKIGVGKAK</sequence>
<dbReference type="OrthoDB" id="9799383at2"/>
<dbReference type="Gene3D" id="6.10.140.1340">
    <property type="match status" value="1"/>
</dbReference>
<gene>
    <name evidence="3" type="ORF">LDG_5747</name>
</gene>